<comment type="caution">
    <text evidence="1">The sequence shown here is derived from an EMBL/GenBank/DDBJ whole genome shotgun (WGS) entry which is preliminary data.</text>
</comment>
<protein>
    <recommendedName>
        <fullName evidence="3">YokE-like PH domain-containing protein</fullName>
    </recommendedName>
</protein>
<organism evidence="1 2">
    <name type="scientific">Methylovulum psychrotolerans</name>
    <dbReference type="NCBI Taxonomy" id="1704499"/>
    <lineage>
        <taxon>Bacteria</taxon>
        <taxon>Pseudomonadati</taxon>
        <taxon>Pseudomonadota</taxon>
        <taxon>Gammaproteobacteria</taxon>
        <taxon>Methylococcales</taxon>
        <taxon>Methylococcaceae</taxon>
        <taxon>Methylovulum</taxon>
    </lineage>
</organism>
<sequence length="130" mass="14566">MDIAFRANKILKRQNSYRAMDADLLSSIGQLLPLLPGETCIGIYENTLGELTDSILITNKGLHVFYDNDPRFIAFDNIEDVKCPSDKVNGDALSVKLTDNTLLSVPVRNGRGRFRDVFEFGRFVMRASGH</sequence>
<proteinExistence type="predicted"/>
<accession>A0A2S5CHM4</accession>
<dbReference type="RefSeq" id="WP_103975453.1">
    <property type="nucleotide sequence ID" value="NZ_PGFZ01000012.1"/>
</dbReference>
<name>A0A2S5CHM4_9GAMM</name>
<reference evidence="1 2" key="1">
    <citation type="submission" date="2017-11" db="EMBL/GenBank/DDBJ databases">
        <title>Draft Genome Sequence of Methylobacter psychrotolerans Sph1T, an Obligate Methanotroph from Low-Temperature Environments.</title>
        <authorList>
            <person name="Oshkin I.Y."/>
            <person name="Miroshnikov K."/>
            <person name="Belova S.E."/>
            <person name="Korzhenkov A."/>
            <person name="Toshchakov S.V."/>
            <person name="Dedysh S.N."/>
        </authorList>
    </citation>
    <scope>NUCLEOTIDE SEQUENCE [LARGE SCALE GENOMIC DNA]</scope>
    <source>
        <strain evidence="1 2">Sph1</strain>
    </source>
</reference>
<gene>
    <name evidence="1" type="ORF">AADEFJLK_03889</name>
</gene>
<evidence type="ECO:0000313" key="1">
    <source>
        <dbReference type="EMBL" id="POZ50305.1"/>
    </source>
</evidence>
<evidence type="ECO:0000313" key="2">
    <source>
        <dbReference type="Proteomes" id="UP000237423"/>
    </source>
</evidence>
<dbReference type="AlphaFoldDB" id="A0A2S5CHM4"/>
<evidence type="ECO:0008006" key="3">
    <source>
        <dbReference type="Google" id="ProtNLM"/>
    </source>
</evidence>
<dbReference type="EMBL" id="PGFZ01000012">
    <property type="protein sequence ID" value="POZ50305.1"/>
    <property type="molecule type" value="Genomic_DNA"/>
</dbReference>
<dbReference type="Proteomes" id="UP000237423">
    <property type="component" value="Unassembled WGS sequence"/>
</dbReference>